<dbReference type="SUPFAM" id="SSF52172">
    <property type="entry name" value="CheY-like"/>
    <property type="match status" value="1"/>
</dbReference>
<reference evidence="4" key="1">
    <citation type="journal article" date="2015" name="PeerJ">
        <title>First genomic representation of candidate bacterial phylum KSB3 points to enhanced environmental sensing as a trigger of wastewater bulking.</title>
        <authorList>
            <person name="Sekiguchi Y."/>
            <person name="Ohashi A."/>
            <person name="Parks D.H."/>
            <person name="Yamauchi T."/>
            <person name="Tyson G.W."/>
            <person name="Hugenholtz P."/>
        </authorList>
    </citation>
    <scope>NUCLEOTIDE SEQUENCE [LARGE SCALE GENOMIC DNA]</scope>
</reference>
<dbReference type="GO" id="GO:0000160">
    <property type="term" value="P:phosphorelay signal transduction system"/>
    <property type="evidence" value="ECO:0007669"/>
    <property type="project" value="InterPro"/>
</dbReference>
<dbReference type="Pfam" id="PF00072">
    <property type="entry name" value="Response_reg"/>
    <property type="match status" value="1"/>
</dbReference>
<dbReference type="HOGENOM" id="CLU_000445_69_15_0"/>
<dbReference type="STRING" id="1499966.U14_02747"/>
<dbReference type="Gene3D" id="3.40.50.2300">
    <property type="match status" value="1"/>
</dbReference>
<gene>
    <name evidence="4" type="ORF">U14_02747</name>
</gene>
<dbReference type="CDD" id="cd00156">
    <property type="entry name" value="REC"/>
    <property type="match status" value="1"/>
</dbReference>
<accession>A0A081BM86</accession>
<evidence type="ECO:0000256" key="2">
    <source>
        <dbReference type="PROSITE-ProRule" id="PRU00169"/>
    </source>
</evidence>
<dbReference type="InterPro" id="IPR001789">
    <property type="entry name" value="Sig_transdc_resp-reg_receiver"/>
</dbReference>
<evidence type="ECO:0000256" key="1">
    <source>
        <dbReference type="ARBA" id="ARBA00022553"/>
    </source>
</evidence>
<evidence type="ECO:0000313" key="5">
    <source>
        <dbReference type="Proteomes" id="UP000030700"/>
    </source>
</evidence>
<dbReference type="PROSITE" id="PS50110">
    <property type="entry name" value="RESPONSE_REGULATORY"/>
    <property type="match status" value="1"/>
</dbReference>
<dbReference type="EMBL" id="DF820457">
    <property type="protein sequence ID" value="GAK51502.1"/>
    <property type="molecule type" value="Genomic_DNA"/>
</dbReference>
<feature type="domain" description="Response regulatory" evidence="3">
    <location>
        <begin position="3"/>
        <end position="117"/>
    </location>
</feature>
<dbReference type="Proteomes" id="UP000030700">
    <property type="component" value="Unassembled WGS sequence"/>
</dbReference>
<dbReference type="SMART" id="SM00448">
    <property type="entry name" value="REC"/>
    <property type="match status" value="1"/>
</dbReference>
<name>A0A081BM86_9BACT</name>
<feature type="modified residue" description="4-aspartylphosphate" evidence="2">
    <location>
        <position position="52"/>
    </location>
</feature>
<dbReference type="PANTHER" id="PTHR44591">
    <property type="entry name" value="STRESS RESPONSE REGULATOR PROTEIN 1"/>
    <property type="match status" value="1"/>
</dbReference>
<dbReference type="PANTHER" id="PTHR44591:SF3">
    <property type="entry name" value="RESPONSE REGULATORY DOMAIN-CONTAINING PROTEIN"/>
    <property type="match status" value="1"/>
</dbReference>
<proteinExistence type="predicted"/>
<keyword evidence="5" id="KW-1185">Reference proteome</keyword>
<evidence type="ECO:0000259" key="3">
    <source>
        <dbReference type="PROSITE" id="PS50110"/>
    </source>
</evidence>
<dbReference type="InterPro" id="IPR050595">
    <property type="entry name" value="Bact_response_regulator"/>
</dbReference>
<dbReference type="AlphaFoldDB" id="A0A081BM86"/>
<keyword evidence="1 2" id="KW-0597">Phosphoprotein</keyword>
<dbReference type="InterPro" id="IPR011006">
    <property type="entry name" value="CheY-like_superfamily"/>
</dbReference>
<protein>
    <submittedName>
        <fullName evidence="4">Response regulator receiver protein</fullName>
    </submittedName>
</protein>
<sequence>MRKILIIDDSLYQRRSIRKILSQKPYEIQEATNGREGLEMLKSYQPDCVILDILMPDMDGLAFLATTQKQGETTPIIVLTADIQETTRRECQRLGASAIEYKPLSPLDSEKFLEMVERIIQSKGGAST</sequence>
<evidence type="ECO:0000313" key="4">
    <source>
        <dbReference type="EMBL" id="GAK51502.1"/>
    </source>
</evidence>
<organism evidence="4">
    <name type="scientific">Candidatus Moduliflexus flocculans</name>
    <dbReference type="NCBI Taxonomy" id="1499966"/>
    <lineage>
        <taxon>Bacteria</taxon>
        <taxon>Candidatus Moduliflexota</taxon>
        <taxon>Candidatus Moduliflexia</taxon>
        <taxon>Candidatus Moduliflexales</taxon>
        <taxon>Candidatus Moduliflexaceae</taxon>
    </lineage>
</organism>